<accession>A0A8H3L553</accession>
<comment type="caution">
    <text evidence="1">The sequence shown here is derived from an EMBL/GenBank/DDBJ whole genome shotgun (WGS) entry which is preliminary data.</text>
</comment>
<gene>
    <name evidence="1" type="ORF">RCL2_000671500</name>
</gene>
<dbReference type="EMBL" id="BLAL01000043">
    <property type="protein sequence ID" value="GES79410.1"/>
    <property type="molecule type" value="Genomic_DNA"/>
</dbReference>
<protein>
    <submittedName>
        <fullName evidence="1">Uncharacterized protein</fullName>
    </submittedName>
</protein>
<reference evidence="1" key="1">
    <citation type="submission" date="2019-10" db="EMBL/GenBank/DDBJ databases">
        <title>Conservation and host-specific expression of non-tandemly repeated heterogenous ribosome RNA gene in arbuscular mycorrhizal fungi.</title>
        <authorList>
            <person name="Maeda T."/>
            <person name="Kobayashi Y."/>
            <person name="Nakagawa T."/>
            <person name="Ezawa T."/>
            <person name="Yamaguchi K."/>
            <person name="Bino T."/>
            <person name="Nishimoto Y."/>
            <person name="Shigenobu S."/>
            <person name="Kawaguchi M."/>
        </authorList>
    </citation>
    <scope>NUCLEOTIDE SEQUENCE</scope>
    <source>
        <strain evidence="1">HR1</strain>
    </source>
</reference>
<sequence length="151" mass="17266">MNKKLSMCPQYGIVGEGSKGRADYAIKKAKDLICITEHKQHKVPIGFTQNIKQLKNAYETNKRKRKRGNDDFDYLYGIVTTGWDWHFLLYTSGVISKDSKLAHTIEFTDDALKEGLEKEYQTLYKDVLSIIVGLLMDRTCVEDVQIEKGLG</sequence>
<evidence type="ECO:0000313" key="1">
    <source>
        <dbReference type="EMBL" id="GES79410.1"/>
    </source>
</evidence>
<dbReference type="OrthoDB" id="2370786at2759"/>
<proteinExistence type="predicted"/>
<dbReference type="AlphaFoldDB" id="A0A8H3L553"/>
<organism evidence="1 2">
    <name type="scientific">Rhizophagus clarus</name>
    <dbReference type="NCBI Taxonomy" id="94130"/>
    <lineage>
        <taxon>Eukaryota</taxon>
        <taxon>Fungi</taxon>
        <taxon>Fungi incertae sedis</taxon>
        <taxon>Mucoromycota</taxon>
        <taxon>Glomeromycotina</taxon>
        <taxon>Glomeromycetes</taxon>
        <taxon>Glomerales</taxon>
        <taxon>Glomeraceae</taxon>
        <taxon>Rhizophagus</taxon>
    </lineage>
</organism>
<name>A0A8H3L553_9GLOM</name>
<evidence type="ECO:0000313" key="2">
    <source>
        <dbReference type="Proteomes" id="UP000615446"/>
    </source>
</evidence>
<dbReference type="Proteomes" id="UP000615446">
    <property type="component" value="Unassembled WGS sequence"/>
</dbReference>